<evidence type="ECO:0000313" key="6">
    <source>
        <dbReference type="EMBL" id="AOK21069.1"/>
    </source>
</evidence>
<dbReference type="Pfam" id="PF02311">
    <property type="entry name" value="AraC_binding"/>
    <property type="match status" value="1"/>
</dbReference>
<evidence type="ECO:0000313" key="7">
    <source>
        <dbReference type="Proteomes" id="UP000094776"/>
    </source>
</evidence>
<dbReference type="InterPro" id="IPR050204">
    <property type="entry name" value="AraC_XylS_family_regulators"/>
</dbReference>
<dbReference type="AlphaFoldDB" id="A0A1B4Q4H0"/>
<dbReference type="InterPro" id="IPR037923">
    <property type="entry name" value="HTH-like"/>
</dbReference>
<dbReference type="RefSeq" id="WP_069275170.1">
    <property type="nucleotide sequence ID" value="NZ_CP013444.1"/>
</dbReference>
<dbReference type="SUPFAM" id="SSF51215">
    <property type="entry name" value="Regulatory protein AraC"/>
    <property type="match status" value="1"/>
</dbReference>
<dbReference type="PROSITE" id="PS00041">
    <property type="entry name" value="HTH_ARAC_FAMILY_1"/>
    <property type="match status" value="1"/>
</dbReference>
<dbReference type="EMBL" id="CP013444">
    <property type="protein sequence ID" value="AOK21069.1"/>
    <property type="molecule type" value="Genomic_DNA"/>
</dbReference>
<protein>
    <submittedName>
        <fullName evidence="6">AraC family transcriptional regulator</fullName>
    </submittedName>
</protein>
<reference evidence="6 7" key="1">
    <citation type="submission" date="2015-12" db="EMBL/GenBank/DDBJ databases">
        <title>Diversity of Burkholderia near neighbor genomes.</title>
        <authorList>
            <person name="Sahl J."/>
            <person name="Wagner D."/>
            <person name="Keim P."/>
        </authorList>
    </citation>
    <scope>NUCLEOTIDE SEQUENCE [LARGE SCALE GENOMIC DNA]</scope>
    <source>
        <strain evidence="6 7">MSMB1184WGS</strain>
    </source>
</reference>
<dbReference type="InterPro" id="IPR018062">
    <property type="entry name" value="HTH_AraC-typ_CS"/>
</dbReference>
<name>A0A1B4Q4H0_BURCE</name>
<evidence type="ECO:0000256" key="4">
    <source>
        <dbReference type="ARBA" id="ARBA00023163"/>
    </source>
</evidence>
<dbReference type="PROSITE" id="PS01124">
    <property type="entry name" value="HTH_ARAC_FAMILY_2"/>
    <property type="match status" value="1"/>
</dbReference>
<dbReference type="SMART" id="SM00342">
    <property type="entry name" value="HTH_ARAC"/>
    <property type="match status" value="1"/>
</dbReference>
<feature type="domain" description="HTH araC/xylS-type" evidence="5">
    <location>
        <begin position="182"/>
        <end position="279"/>
    </location>
</feature>
<dbReference type="SUPFAM" id="SSF46689">
    <property type="entry name" value="Homeodomain-like"/>
    <property type="match status" value="2"/>
</dbReference>
<gene>
    <name evidence="6" type="ORF">WT26_28250</name>
</gene>
<dbReference type="InterPro" id="IPR020449">
    <property type="entry name" value="Tscrpt_reg_AraC-type_HTH"/>
</dbReference>
<organism evidence="6 7">
    <name type="scientific">Burkholderia cepacia</name>
    <name type="common">Pseudomonas cepacia</name>
    <dbReference type="NCBI Taxonomy" id="292"/>
    <lineage>
        <taxon>Bacteria</taxon>
        <taxon>Pseudomonadati</taxon>
        <taxon>Pseudomonadota</taxon>
        <taxon>Betaproteobacteria</taxon>
        <taxon>Burkholderiales</taxon>
        <taxon>Burkholderiaceae</taxon>
        <taxon>Burkholderia</taxon>
        <taxon>Burkholderia cepacia complex</taxon>
    </lineage>
</organism>
<accession>A0A1B4Q4H0</accession>
<dbReference type="Gene3D" id="1.10.10.60">
    <property type="entry name" value="Homeodomain-like"/>
    <property type="match status" value="1"/>
</dbReference>
<dbReference type="Pfam" id="PF12833">
    <property type="entry name" value="HTH_18"/>
    <property type="match status" value="1"/>
</dbReference>
<evidence type="ECO:0000256" key="1">
    <source>
        <dbReference type="ARBA" id="ARBA00023015"/>
    </source>
</evidence>
<evidence type="ECO:0000256" key="3">
    <source>
        <dbReference type="ARBA" id="ARBA00023159"/>
    </source>
</evidence>
<dbReference type="PANTHER" id="PTHR46796">
    <property type="entry name" value="HTH-TYPE TRANSCRIPTIONAL ACTIVATOR RHAS-RELATED"/>
    <property type="match status" value="1"/>
</dbReference>
<sequence>MSRTANRSVVPSPFWRDAALPFIEARTVDDGRAICYAKHTHDTFSVGAIVGGTSTYVNGATNEHVGRGVLVIIDPEQVHACNPYGPDAWAYRMVYVDVPWLARLQHSLGRDPNRDFHGFSPKLTERRDLFAQFGGFYRTLVAPGIDPLGKESAAVEFFTTLHDALDPAAPRAPCAADNAKLARAADYIAAHCREGVTLDAICAAADLSPSYLIRAFNARYGMTPHAFLIDRRVQYGRTELRRGRPIADVALDAGFADQAHFQRAFRRIAAATPGQYRGAVGASRTAG</sequence>
<dbReference type="PANTHER" id="PTHR46796:SF2">
    <property type="entry name" value="TRANSCRIPTIONAL REGULATORY PROTEIN"/>
    <property type="match status" value="1"/>
</dbReference>
<proteinExistence type="predicted"/>
<dbReference type="GO" id="GO:0003700">
    <property type="term" value="F:DNA-binding transcription factor activity"/>
    <property type="evidence" value="ECO:0007669"/>
    <property type="project" value="InterPro"/>
</dbReference>
<dbReference type="GO" id="GO:0043565">
    <property type="term" value="F:sequence-specific DNA binding"/>
    <property type="evidence" value="ECO:0007669"/>
    <property type="project" value="InterPro"/>
</dbReference>
<keyword evidence="2" id="KW-0238">DNA-binding</keyword>
<dbReference type="PRINTS" id="PR00032">
    <property type="entry name" value="HTHARAC"/>
</dbReference>
<evidence type="ECO:0000256" key="2">
    <source>
        <dbReference type="ARBA" id="ARBA00023125"/>
    </source>
</evidence>
<evidence type="ECO:0000259" key="5">
    <source>
        <dbReference type="PROSITE" id="PS01124"/>
    </source>
</evidence>
<keyword evidence="4" id="KW-0804">Transcription</keyword>
<dbReference type="InterPro" id="IPR003313">
    <property type="entry name" value="AraC-bd"/>
</dbReference>
<keyword evidence="3" id="KW-0010">Activator</keyword>
<keyword evidence="1" id="KW-0805">Transcription regulation</keyword>
<dbReference type="InterPro" id="IPR018060">
    <property type="entry name" value="HTH_AraC"/>
</dbReference>
<dbReference type="Proteomes" id="UP000094776">
    <property type="component" value="Chromosome 2"/>
</dbReference>
<dbReference type="InterPro" id="IPR009057">
    <property type="entry name" value="Homeodomain-like_sf"/>
</dbReference>